<name>Q07LM9_RHOP5</name>
<dbReference type="Pfam" id="PF00392">
    <property type="entry name" value="GntR"/>
    <property type="match status" value="1"/>
</dbReference>
<dbReference type="InterPro" id="IPR036390">
    <property type="entry name" value="WH_DNA-bd_sf"/>
</dbReference>
<evidence type="ECO:0000259" key="4">
    <source>
        <dbReference type="PROSITE" id="PS50949"/>
    </source>
</evidence>
<evidence type="ECO:0000256" key="2">
    <source>
        <dbReference type="ARBA" id="ARBA00023125"/>
    </source>
</evidence>
<feature type="domain" description="HTH gntR-type" evidence="4">
    <location>
        <begin position="12"/>
        <end position="78"/>
    </location>
</feature>
<dbReference type="InterPro" id="IPR008920">
    <property type="entry name" value="TF_FadR/GntR_C"/>
</dbReference>
<keyword evidence="3" id="KW-0804">Transcription</keyword>
<dbReference type="STRING" id="316055.RPE_3220"/>
<dbReference type="HOGENOM" id="CLU_017584_5_1_5"/>
<accession>Q07LM9</accession>
<dbReference type="Gene3D" id="1.10.10.10">
    <property type="entry name" value="Winged helix-like DNA-binding domain superfamily/Winged helix DNA-binding domain"/>
    <property type="match status" value="1"/>
</dbReference>
<sequence length="233" mass="25413">MASPLKMIDRRPSLGDQVYASLRDSIRSGRFKSGQPLQEAAIASDLGVSRTPVREVLARLASEGLIHPEGRSYIVPVLSAPDIEDIYELRLMVEPEVMRKVAGLIDGRDGIRPFRTELAAMVAADEAGDATAFTEANYRFRDAWLSLETNKRLLRVIEQYSDHVRLLRAITLDDPATRKIVIKGLRAVTSALAAGDGDAAAKAMRTHLEQALRILHAEIGTGAGENGDDGISR</sequence>
<dbReference type="EMBL" id="CP000463">
    <property type="protein sequence ID" value="ABJ07155.1"/>
    <property type="molecule type" value="Genomic_DNA"/>
</dbReference>
<dbReference type="SMART" id="SM00345">
    <property type="entry name" value="HTH_GNTR"/>
    <property type="match status" value="1"/>
</dbReference>
<evidence type="ECO:0000256" key="3">
    <source>
        <dbReference type="ARBA" id="ARBA00023163"/>
    </source>
</evidence>
<dbReference type="OrthoDB" id="5504063at2"/>
<dbReference type="Gene3D" id="1.20.120.530">
    <property type="entry name" value="GntR ligand-binding domain-like"/>
    <property type="match status" value="1"/>
</dbReference>
<dbReference type="PROSITE" id="PS50949">
    <property type="entry name" value="HTH_GNTR"/>
    <property type="match status" value="1"/>
</dbReference>
<dbReference type="SUPFAM" id="SSF48008">
    <property type="entry name" value="GntR ligand-binding domain-like"/>
    <property type="match status" value="1"/>
</dbReference>
<keyword evidence="1" id="KW-0805">Transcription regulation</keyword>
<evidence type="ECO:0000313" key="5">
    <source>
        <dbReference type="EMBL" id="ABJ07155.1"/>
    </source>
</evidence>
<dbReference type="SUPFAM" id="SSF46785">
    <property type="entry name" value="Winged helix' DNA-binding domain"/>
    <property type="match status" value="1"/>
</dbReference>
<dbReference type="GO" id="GO:0003677">
    <property type="term" value="F:DNA binding"/>
    <property type="evidence" value="ECO:0007669"/>
    <property type="project" value="UniProtKB-KW"/>
</dbReference>
<reference evidence="5" key="1">
    <citation type="submission" date="2006-09" db="EMBL/GenBank/DDBJ databases">
        <title>Complete sequence of Rhodopseudomonas palustris BisA53.</title>
        <authorList>
            <consortium name="US DOE Joint Genome Institute"/>
            <person name="Copeland A."/>
            <person name="Lucas S."/>
            <person name="Lapidus A."/>
            <person name="Barry K."/>
            <person name="Detter J.C."/>
            <person name="Glavina del Rio T."/>
            <person name="Hammon N."/>
            <person name="Israni S."/>
            <person name="Dalin E."/>
            <person name="Tice H."/>
            <person name="Pitluck S."/>
            <person name="Chain P."/>
            <person name="Malfatti S."/>
            <person name="Shin M."/>
            <person name="Vergez L."/>
            <person name="Schmutz J."/>
            <person name="Larimer F."/>
            <person name="Land M."/>
            <person name="Hauser L."/>
            <person name="Pelletier D.A."/>
            <person name="Kyrpides N."/>
            <person name="Kim E."/>
            <person name="Harwood C.S."/>
            <person name="Oda Y."/>
            <person name="Richardson P."/>
        </authorList>
    </citation>
    <scope>NUCLEOTIDE SEQUENCE [LARGE SCALE GENOMIC DNA]</scope>
    <source>
        <strain evidence="5">BisA53</strain>
    </source>
</reference>
<dbReference type="GO" id="GO:0003700">
    <property type="term" value="F:DNA-binding transcription factor activity"/>
    <property type="evidence" value="ECO:0007669"/>
    <property type="project" value="InterPro"/>
</dbReference>
<dbReference type="InterPro" id="IPR011711">
    <property type="entry name" value="GntR_C"/>
</dbReference>
<dbReference type="AlphaFoldDB" id="Q07LM9"/>
<dbReference type="CDD" id="cd07377">
    <property type="entry name" value="WHTH_GntR"/>
    <property type="match status" value="1"/>
</dbReference>
<organism evidence="5">
    <name type="scientific">Rhodopseudomonas palustris (strain BisA53)</name>
    <dbReference type="NCBI Taxonomy" id="316055"/>
    <lineage>
        <taxon>Bacteria</taxon>
        <taxon>Pseudomonadati</taxon>
        <taxon>Pseudomonadota</taxon>
        <taxon>Alphaproteobacteria</taxon>
        <taxon>Hyphomicrobiales</taxon>
        <taxon>Nitrobacteraceae</taxon>
        <taxon>Rhodopseudomonas</taxon>
    </lineage>
</organism>
<proteinExistence type="predicted"/>
<dbReference type="PANTHER" id="PTHR43537">
    <property type="entry name" value="TRANSCRIPTIONAL REGULATOR, GNTR FAMILY"/>
    <property type="match status" value="1"/>
</dbReference>
<protein>
    <submittedName>
        <fullName evidence="5">Transcriptional regulator, GntR family</fullName>
    </submittedName>
</protein>
<dbReference type="KEGG" id="rpe:RPE_3220"/>
<keyword evidence="2" id="KW-0238">DNA-binding</keyword>
<dbReference type="eggNOG" id="COG1802">
    <property type="taxonomic scope" value="Bacteria"/>
</dbReference>
<dbReference type="PRINTS" id="PR00035">
    <property type="entry name" value="HTHGNTR"/>
</dbReference>
<gene>
    <name evidence="5" type="ordered locus">RPE_3220</name>
</gene>
<dbReference type="PANTHER" id="PTHR43537:SF5">
    <property type="entry name" value="UXU OPERON TRANSCRIPTIONAL REGULATOR"/>
    <property type="match status" value="1"/>
</dbReference>
<dbReference type="SMART" id="SM00895">
    <property type="entry name" value="FCD"/>
    <property type="match status" value="1"/>
</dbReference>
<dbReference type="Pfam" id="PF07729">
    <property type="entry name" value="FCD"/>
    <property type="match status" value="1"/>
</dbReference>
<dbReference type="InterPro" id="IPR000524">
    <property type="entry name" value="Tscrpt_reg_HTH_GntR"/>
</dbReference>
<dbReference type="InterPro" id="IPR036388">
    <property type="entry name" value="WH-like_DNA-bd_sf"/>
</dbReference>
<evidence type="ECO:0000256" key="1">
    <source>
        <dbReference type="ARBA" id="ARBA00023015"/>
    </source>
</evidence>